<evidence type="ECO:0000313" key="1">
    <source>
        <dbReference type="EMBL" id="AKH63193.1"/>
    </source>
</evidence>
<dbReference type="STRING" id="230089.VY86_07445"/>
<dbReference type="Proteomes" id="UP000034866">
    <property type="component" value="Chromosome"/>
</dbReference>
<dbReference type="GO" id="GO:0004519">
    <property type="term" value="F:endonuclease activity"/>
    <property type="evidence" value="ECO:0007669"/>
    <property type="project" value="InterPro"/>
</dbReference>
<dbReference type="RefSeq" id="WP_046974481.1">
    <property type="nucleotide sequence ID" value="NZ_CAWQPG010000325.1"/>
</dbReference>
<dbReference type="OrthoDB" id="8562788at2"/>
<organism evidence="1 2">
    <name type="scientific">Photorhabdus thracensis</name>
    <dbReference type="NCBI Taxonomy" id="230089"/>
    <lineage>
        <taxon>Bacteria</taxon>
        <taxon>Pseudomonadati</taxon>
        <taxon>Pseudomonadota</taxon>
        <taxon>Gammaproteobacteria</taxon>
        <taxon>Enterobacterales</taxon>
        <taxon>Morganellaceae</taxon>
        <taxon>Photorhabdus</taxon>
    </lineage>
</organism>
<dbReference type="Pfam" id="PF05944">
    <property type="entry name" value="Phage_term_smal"/>
    <property type="match status" value="1"/>
</dbReference>
<proteinExistence type="predicted"/>
<sequence length="221" mass="25430">MASPWQRHRMRLQATEAAQLSSPALQNHGGYNQMLLMLEQDRRHLKKIQSMERKAQHKRQILPKYAPWITGVLHRGIGHQDDVLMYVLLWRIDAGDYDGALDIAEYALQHRLAMPENHERTTGCAVTEEIAEAAQRCYTAKSPMPLATLERATNLTHDQDMPDKVRAELYKWLGYSQRDNNQPQPAYCSLSRALELNNHVGVKKDLEQLARALRSQKHDNT</sequence>
<protein>
    <recommendedName>
        <fullName evidence="3">Terminase</fullName>
    </recommendedName>
</protein>
<dbReference type="GO" id="GO:0003677">
    <property type="term" value="F:DNA binding"/>
    <property type="evidence" value="ECO:0007669"/>
    <property type="project" value="InterPro"/>
</dbReference>
<gene>
    <name evidence="1" type="ORF">VY86_07445</name>
</gene>
<dbReference type="EMBL" id="CP011104">
    <property type="protein sequence ID" value="AKH63193.1"/>
    <property type="molecule type" value="Genomic_DNA"/>
</dbReference>
<keyword evidence="2" id="KW-1185">Reference proteome</keyword>
<name>A0A0F7LMB7_9GAMM</name>
<accession>A0A0F7LMB7</accession>
<evidence type="ECO:0000313" key="2">
    <source>
        <dbReference type="Proteomes" id="UP000034866"/>
    </source>
</evidence>
<reference evidence="2" key="2">
    <citation type="submission" date="2015-03" db="EMBL/GenBank/DDBJ databases">
        <title>Genome sequence of Azospirillum thiophilum strain DSM 21654T.</title>
        <authorList>
            <person name="Kwak Y."/>
            <person name="Shin J.-H."/>
        </authorList>
    </citation>
    <scope>NUCLEOTIDE SEQUENCE [LARGE SCALE GENOMIC DNA]</scope>
    <source>
        <strain evidence="2">DSM 15199</strain>
    </source>
</reference>
<dbReference type="InterPro" id="IPR010270">
    <property type="entry name" value="Phage_P2_GpM"/>
</dbReference>
<dbReference type="KEGG" id="ptt:VY86_07445"/>
<reference evidence="1 2" key="1">
    <citation type="journal article" date="2015" name="J. Biotechnol.">
        <title>Complete genome sequence of Photorhabdus temperata subsp. thracensis 39-8(T), an entomopathogenic bacterium for the improved commercial bioinsecticide.</title>
        <authorList>
            <person name="Kwak Y."/>
            <person name="Shin J.H."/>
        </authorList>
    </citation>
    <scope>NUCLEOTIDE SEQUENCE [LARGE SCALE GENOMIC DNA]</scope>
    <source>
        <strain evidence="1 2">DSM 15199</strain>
    </source>
</reference>
<dbReference type="PATRIC" id="fig|230089.6.peg.1641"/>
<evidence type="ECO:0008006" key="3">
    <source>
        <dbReference type="Google" id="ProtNLM"/>
    </source>
</evidence>
<dbReference type="AlphaFoldDB" id="A0A0F7LMB7"/>